<evidence type="ECO:0000313" key="2">
    <source>
        <dbReference type="EMBL" id="CAL1541043.1"/>
    </source>
</evidence>
<comment type="caution">
    <text evidence="2">The sequence shown here is derived from an EMBL/GenBank/DDBJ whole genome shotgun (WGS) entry which is preliminary data.</text>
</comment>
<protein>
    <submittedName>
        <fullName evidence="2">Uncharacterized protein</fullName>
    </submittedName>
</protein>
<dbReference type="AlphaFoldDB" id="A0AAV2I3D4"/>
<name>A0AAV2I3D4_LYMST</name>
<feature type="compositionally biased region" description="Basic and acidic residues" evidence="1">
    <location>
        <begin position="38"/>
        <end position="49"/>
    </location>
</feature>
<proteinExistence type="predicted"/>
<accession>A0AAV2I3D4</accession>
<feature type="region of interest" description="Disordered" evidence="1">
    <location>
        <begin position="1"/>
        <end position="94"/>
    </location>
</feature>
<evidence type="ECO:0000313" key="3">
    <source>
        <dbReference type="Proteomes" id="UP001497497"/>
    </source>
</evidence>
<feature type="non-terminal residue" evidence="2">
    <location>
        <position position="247"/>
    </location>
</feature>
<organism evidence="2 3">
    <name type="scientific">Lymnaea stagnalis</name>
    <name type="common">Great pond snail</name>
    <name type="synonym">Helix stagnalis</name>
    <dbReference type="NCBI Taxonomy" id="6523"/>
    <lineage>
        <taxon>Eukaryota</taxon>
        <taxon>Metazoa</taxon>
        <taxon>Spiralia</taxon>
        <taxon>Lophotrochozoa</taxon>
        <taxon>Mollusca</taxon>
        <taxon>Gastropoda</taxon>
        <taxon>Heterobranchia</taxon>
        <taxon>Euthyneura</taxon>
        <taxon>Panpulmonata</taxon>
        <taxon>Hygrophila</taxon>
        <taxon>Lymnaeoidea</taxon>
        <taxon>Lymnaeidae</taxon>
        <taxon>Lymnaea</taxon>
    </lineage>
</organism>
<dbReference type="EMBL" id="CAXITT010000411">
    <property type="protein sequence ID" value="CAL1541043.1"/>
    <property type="molecule type" value="Genomic_DNA"/>
</dbReference>
<gene>
    <name evidence="2" type="ORF">GSLYS_00014685001</name>
</gene>
<evidence type="ECO:0000256" key="1">
    <source>
        <dbReference type="SAM" id="MobiDB-lite"/>
    </source>
</evidence>
<feature type="compositionally biased region" description="Basic and acidic residues" evidence="1">
    <location>
        <begin position="11"/>
        <end position="20"/>
    </location>
</feature>
<keyword evidence="3" id="KW-1185">Reference proteome</keyword>
<sequence length="247" mass="27017">MSAETSPDSCTNRRERERSPADGSPDSLSSDTLGSPRSDQREGVDHQNRASEFGVVGEYLPDDLHYSTSHSDVTADSPKNEDHSHPPGDYNTSDVLSILPIEMPSFSCLPSERQTGTDKVVSADVTSHSMKAGEGVTSNTLFQMEGGDQNIPLPRNDHTLKQFRPNTLHLSRSVSRTDATNWMATNPRCLRRTALLFNNAPMKVDVRPYSSPGEYQAAGGYGVQLPNRPWTCVYNHQGAPATAAEIE</sequence>
<feature type="compositionally biased region" description="Polar residues" evidence="1">
    <location>
        <begin position="26"/>
        <end position="37"/>
    </location>
</feature>
<feature type="compositionally biased region" description="Polar residues" evidence="1">
    <location>
        <begin position="1"/>
        <end position="10"/>
    </location>
</feature>
<reference evidence="2 3" key="1">
    <citation type="submission" date="2024-04" db="EMBL/GenBank/DDBJ databases">
        <authorList>
            <consortium name="Genoscope - CEA"/>
            <person name="William W."/>
        </authorList>
    </citation>
    <scope>NUCLEOTIDE SEQUENCE [LARGE SCALE GENOMIC DNA]</scope>
</reference>
<dbReference type="Proteomes" id="UP001497497">
    <property type="component" value="Unassembled WGS sequence"/>
</dbReference>